<keyword evidence="2" id="KW-1185">Reference proteome</keyword>
<gene>
    <name evidence="1" type="ORF">RFI_02407</name>
</gene>
<organism evidence="1 2">
    <name type="scientific">Reticulomyxa filosa</name>
    <dbReference type="NCBI Taxonomy" id="46433"/>
    <lineage>
        <taxon>Eukaryota</taxon>
        <taxon>Sar</taxon>
        <taxon>Rhizaria</taxon>
        <taxon>Retaria</taxon>
        <taxon>Foraminifera</taxon>
        <taxon>Monothalamids</taxon>
        <taxon>Reticulomyxidae</taxon>
        <taxon>Reticulomyxa</taxon>
    </lineage>
</organism>
<evidence type="ECO:0000313" key="2">
    <source>
        <dbReference type="Proteomes" id="UP000023152"/>
    </source>
</evidence>
<reference evidence="1 2" key="1">
    <citation type="journal article" date="2013" name="Curr. Biol.">
        <title>The Genome of the Foraminiferan Reticulomyxa filosa.</title>
        <authorList>
            <person name="Glockner G."/>
            <person name="Hulsmann N."/>
            <person name="Schleicher M."/>
            <person name="Noegel A.A."/>
            <person name="Eichinger L."/>
            <person name="Gallinger C."/>
            <person name="Pawlowski J."/>
            <person name="Sierra R."/>
            <person name="Euteneuer U."/>
            <person name="Pillet L."/>
            <person name="Moustafa A."/>
            <person name="Platzer M."/>
            <person name="Groth M."/>
            <person name="Szafranski K."/>
            <person name="Schliwa M."/>
        </authorList>
    </citation>
    <scope>NUCLEOTIDE SEQUENCE [LARGE SCALE GENOMIC DNA]</scope>
</reference>
<dbReference type="Gene3D" id="3.30.450.410">
    <property type="match status" value="1"/>
</dbReference>
<accession>X6PAK9</accession>
<comment type="caution">
    <text evidence="1">The sequence shown here is derived from an EMBL/GenBank/DDBJ whole genome shotgun (WGS) entry which is preliminary data.</text>
</comment>
<dbReference type="OrthoDB" id="4379184at2759"/>
<dbReference type="InterPro" id="IPR053717">
    <property type="entry name" value="MerB_lyase_sf"/>
</dbReference>
<name>X6PAK9_RETFI</name>
<proteinExistence type="predicted"/>
<dbReference type="EMBL" id="ASPP01002363">
    <property type="protein sequence ID" value="ETO34682.1"/>
    <property type="molecule type" value="Genomic_DNA"/>
</dbReference>
<protein>
    <submittedName>
        <fullName evidence="1">Uncharacterized protein</fullName>
    </submittedName>
</protein>
<evidence type="ECO:0000313" key="1">
    <source>
        <dbReference type="EMBL" id="ETO34682.1"/>
    </source>
</evidence>
<sequence length="148" mass="16943">MHDGPNSKKGKISKKKFRIMSKSENTKRLQKVVQHLQAVDTSGDNRENVLDSRIHYEVLKHLTSVGHAPDVKTLHNLCGSKKYSLEDINSSLDRLEEGHGLVLHPKSDPKKIWIIHPFSTTPTLFWVSKSDDEKNGWFAPCIWFVEKT</sequence>
<dbReference type="AlphaFoldDB" id="X6PAK9"/>
<dbReference type="Proteomes" id="UP000023152">
    <property type="component" value="Unassembled WGS sequence"/>
</dbReference>